<feature type="compositionally biased region" description="Basic and acidic residues" evidence="5">
    <location>
        <begin position="736"/>
        <end position="753"/>
    </location>
</feature>
<protein>
    <recommendedName>
        <fullName evidence="8">TM7S3/TM198-like domain-containing protein</fullName>
    </recommendedName>
</protein>
<feature type="compositionally biased region" description="Basic and acidic residues" evidence="5">
    <location>
        <begin position="516"/>
        <end position="526"/>
    </location>
</feature>
<comment type="caution">
    <text evidence="9">The sequence shown here is derived from an EMBL/GenBank/DDBJ whole genome shotgun (WGS) entry which is preliminary data.</text>
</comment>
<evidence type="ECO:0000256" key="6">
    <source>
        <dbReference type="SAM" id="Phobius"/>
    </source>
</evidence>
<feature type="signal peptide" evidence="7">
    <location>
        <begin position="1"/>
        <end position="19"/>
    </location>
</feature>
<evidence type="ECO:0000256" key="1">
    <source>
        <dbReference type="ARBA" id="ARBA00004141"/>
    </source>
</evidence>
<evidence type="ECO:0000259" key="8">
    <source>
        <dbReference type="Pfam" id="PF13886"/>
    </source>
</evidence>
<sequence>MAIFWSIVAALSISVSVCAQSTPSPSQGSASNSISLALPTPSQSGSQSAGSQSLVASLSLTTASVTVTTITLSGTSSIQTVVVVPTVFNVTRLVAATPTSDLNSSTSASASASASPTPEPIHLDTKVDGAFGTLGAILILTGLPSAFWGHKNRWTSFFLIGFYTLSLVCLVLILKFGVIPAINPPNATLRGLFVLACCVAGIAGGGVSIFFWKASKYFIGAWGGLAFAWWLQCFRDGGLIGPIGFRWIMYTACAVIGWVLCTIPKFHYYVLLLSTAMVGATSLMLGVDCYTTAGLKEFYIWNIGFMVIFPKFTDNGIRFPVSQTMQIELGLMGAAALMGAAVQFQVLKILQRKLREIKEEQKRQDEATEALAAARFATLDKEKEDWALAHPGLEHGRNESAMTSTTLGGLDEKSSLLSPRARYLSGVSDFIPAPRDSEELNRATSRVLQTPGVLPPLDLGADIEHDVPQNYIADKPRGERSHSPEVTMQELEDLKKKSQLLQEIETIRKSIDWLKSDSSETTESRRQSLTSRRTLSQNLSSFTPGGPSHLRPPRSTDPRIRAHSMDLTRVGEGASISRPSSIPLEEDWDTYVRDRKLLQPPSGITAPIPTTAVPFGASTSPRAVVSPAVQEALAMRQRRESSLSFGGINPLIQDSDSPTPEPSSTGDGTAIPRLRGRKDEQTHASHGANVTILPPRKAVVSPTAAPKPEGPRTKTYEELAERHREKMREMQAPVTKAEKEQAMLLAAKERAEKAAAISKEAKKKTKGPEASGGEGDSPQARGRTTGRQEPGGRHSRSLSAELLSALPRGTTSSSKRASQMKVENWQRNQLEEPAKPSTVRQGSMSNRQSAVPFPDAGTQSRRHPGGPRRDPTS</sequence>
<dbReference type="PANTHER" id="PTHR39469">
    <property type="entry name" value="CHROMOSOME 1, WHOLE GENOME SHOTGUN SEQUENCE"/>
    <property type="match status" value="1"/>
</dbReference>
<feature type="compositionally biased region" description="Low complexity" evidence="5">
    <location>
        <begin position="104"/>
        <end position="116"/>
    </location>
</feature>
<evidence type="ECO:0000313" key="10">
    <source>
        <dbReference type="Proteomes" id="UP001212997"/>
    </source>
</evidence>
<feature type="transmembrane region" description="Helical" evidence="6">
    <location>
        <begin position="268"/>
        <end position="287"/>
    </location>
</feature>
<feature type="region of interest" description="Disordered" evidence="5">
    <location>
        <begin position="100"/>
        <end position="120"/>
    </location>
</feature>
<feature type="compositionally biased region" description="Low complexity" evidence="5">
    <location>
        <begin position="654"/>
        <end position="669"/>
    </location>
</feature>
<feature type="transmembrane region" description="Helical" evidence="6">
    <location>
        <begin position="244"/>
        <end position="261"/>
    </location>
</feature>
<evidence type="ECO:0000256" key="2">
    <source>
        <dbReference type="ARBA" id="ARBA00022692"/>
    </source>
</evidence>
<accession>A0AAD5YHZ5</accession>
<keyword evidence="7" id="KW-0732">Signal</keyword>
<evidence type="ECO:0000313" key="9">
    <source>
        <dbReference type="EMBL" id="KAJ3491032.1"/>
    </source>
</evidence>
<gene>
    <name evidence="9" type="ORF">NLI96_g980</name>
</gene>
<feature type="region of interest" description="Disordered" evidence="5">
    <location>
        <begin position="516"/>
        <end position="560"/>
    </location>
</feature>
<feature type="transmembrane region" description="Helical" evidence="6">
    <location>
        <begin position="129"/>
        <end position="149"/>
    </location>
</feature>
<evidence type="ECO:0000256" key="7">
    <source>
        <dbReference type="SAM" id="SignalP"/>
    </source>
</evidence>
<reference evidence="9" key="1">
    <citation type="submission" date="2022-07" db="EMBL/GenBank/DDBJ databases">
        <title>Genome Sequence of Physisporinus lineatus.</title>
        <authorList>
            <person name="Buettner E."/>
        </authorList>
    </citation>
    <scope>NUCLEOTIDE SEQUENCE</scope>
    <source>
        <strain evidence="9">VT162</strain>
    </source>
</reference>
<proteinExistence type="predicted"/>
<dbReference type="EMBL" id="JANAWD010000018">
    <property type="protein sequence ID" value="KAJ3491032.1"/>
    <property type="molecule type" value="Genomic_DNA"/>
</dbReference>
<feature type="chain" id="PRO_5042149824" description="TM7S3/TM198-like domain-containing protein" evidence="7">
    <location>
        <begin position="20"/>
        <end position="873"/>
    </location>
</feature>
<dbReference type="InterPro" id="IPR025256">
    <property type="entry name" value="TM7S3/TM198-like_dom"/>
</dbReference>
<organism evidence="9 10">
    <name type="scientific">Meripilus lineatus</name>
    <dbReference type="NCBI Taxonomy" id="2056292"/>
    <lineage>
        <taxon>Eukaryota</taxon>
        <taxon>Fungi</taxon>
        <taxon>Dikarya</taxon>
        <taxon>Basidiomycota</taxon>
        <taxon>Agaricomycotina</taxon>
        <taxon>Agaricomycetes</taxon>
        <taxon>Polyporales</taxon>
        <taxon>Meripilaceae</taxon>
        <taxon>Meripilus</taxon>
    </lineage>
</organism>
<keyword evidence="10" id="KW-1185">Reference proteome</keyword>
<feature type="transmembrane region" description="Helical" evidence="6">
    <location>
        <begin position="156"/>
        <end position="179"/>
    </location>
</feature>
<feature type="domain" description="TM7S3/TM198-like" evidence="8">
    <location>
        <begin position="135"/>
        <end position="344"/>
    </location>
</feature>
<evidence type="ECO:0000256" key="5">
    <source>
        <dbReference type="SAM" id="MobiDB-lite"/>
    </source>
</evidence>
<evidence type="ECO:0000256" key="3">
    <source>
        <dbReference type="ARBA" id="ARBA00022989"/>
    </source>
</evidence>
<feature type="transmembrane region" description="Helical" evidence="6">
    <location>
        <begin position="217"/>
        <end position="232"/>
    </location>
</feature>
<feature type="compositionally biased region" description="Polar residues" evidence="5">
    <location>
        <begin position="838"/>
        <end position="849"/>
    </location>
</feature>
<feature type="transmembrane region" description="Helical" evidence="6">
    <location>
        <begin position="191"/>
        <end position="212"/>
    </location>
</feature>
<keyword evidence="4 6" id="KW-0472">Membrane</keyword>
<keyword evidence="3 6" id="KW-1133">Transmembrane helix</keyword>
<feature type="compositionally biased region" description="Low complexity" evidence="5">
    <location>
        <begin position="527"/>
        <end position="537"/>
    </location>
</feature>
<feature type="compositionally biased region" description="Low complexity" evidence="5">
    <location>
        <begin position="797"/>
        <end position="806"/>
    </location>
</feature>
<evidence type="ECO:0000256" key="4">
    <source>
        <dbReference type="ARBA" id="ARBA00023136"/>
    </source>
</evidence>
<dbReference type="Pfam" id="PF13886">
    <property type="entry name" value="TM7S3_TM198"/>
    <property type="match status" value="1"/>
</dbReference>
<name>A0AAD5YHZ5_9APHY</name>
<dbReference type="PANTHER" id="PTHR39469:SF1">
    <property type="entry name" value="DUF4203 DOMAIN-CONTAINING PROTEIN"/>
    <property type="match status" value="1"/>
</dbReference>
<dbReference type="AlphaFoldDB" id="A0AAD5YHZ5"/>
<keyword evidence="2 6" id="KW-0812">Transmembrane</keyword>
<dbReference type="GO" id="GO:0016020">
    <property type="term" value="C:membrane"/>
    <property type="evidence" value="ECO:0007669"/>
    <property type="project" value="UniProtKB-SubCell"/>
</dbReference>
<dbReference type="Proteomes" id="UP001212997">
    <property type="component" value="Unassembled WGS sequence"/>
</dbReference>
<feature type="compositionally biased region" description="Basic and acidic residues" evidence="5">
    <location>
        <begin position="709"/>
        <end position="729"/>
    </location>
</feature>
<feature type="region of interest" description="Disordered" evidence="5">
    <location>
        <begin position="640"/>
        <end position="873"/>
    </location>
</feature>
<comment type="subcellular location">
    <subcellularLocation>
        <location evidence="1">Membrane</location>
        <topology evidence="1">Multi-pass membrane protein</topology>
    </subcellularLocation>
</comment>